<dbReference type="AlphaFoldDB" id="A0A0M0LLK6"/>
<dbReference type="InterPro" id="IPR020845">
    <property type="entry name" value="AMP-binding_CS"/>
</dbReference>
<evidence type="ECO:0000313" key="5">
    <source>
        <dbReference type="EMBL" id="KOO51881.1"/>
    </source>
</evidence>
<feature type="domain" description="AMP-dependent synthetase/ligase" evidence="3">
    <location>
        <begin position="14"/>
        <end position="381"/>
    </location>
</feature>
<evidence type="ECO:0000256" key="1">
    <source>
        <dbReference type="ARBA" id="ARBA00006432"/>
    </source>
</evidence>
<dbReference type="Gene3D" id="3.40.50.12780">
    <property type="entry name" value="N-terminal domain of ligase-like"/>
    <property type="match status" value="1"/>
</dbReference>
<reference evidence="6" key="1">
    <citation type="submission" date="2015-08" db="EMBL/GenBank/DDBJ databases">
        <title>Fjat-10028 dsm 16317.</title>
        <authorList>
            <person name="Liu B."/>
            <person name="Wang J."/>
            <person name="Zhu Y."/>
            <person name="Liu G."/>
            <person name="Chen Q."/>
            <person name="Chen Z."/>
            <person name="Lan J."/>
            <person name="Che J."/>
            <person name="Ge C."/>
            <person name="Shi H."/>
            <person name="Pan Z."/>
            <person name="Liu X."/>
        </authorList>
    </citation>
    <scope>NUCLEOTIDE SEQUENCE [LARGE SCALE GENOMIC DNA]</scope>
    <source>
        <strain evidence="6">DSM 16317</strain>
    </source>
</reference>
<dbReference type="InterPro" id="IPR042099">
    <property type="entry name" value="ANL_N_sf"/>
</dbReference>
<name>A0A0M0LLK6_9BACL</name>
<dbReference type="SUPFAM" id="SSF56801">
    <property type="entry name" value="Acetyl-CoA synthetase-like"/>
    <property type="match status" value="1"/>
</dbReference>
<sequence length="526" mass="59188">MEFNTLQSILFKGIKRFSDEPAITLLPSEETLTYKELVDKTEQIVGYLLQLGVAKDTHVAMLIPNSLENVLFNLAIQQCGATLIPLNEKLGLREVGIILEDSKPKVIIVATQTHVEPIHDYLKKSENSTIHVIGLSGFNVNYPEKFTLFNWPEKKVMLEIPKASPKDIALLTYTGGTTGTPKGVMHSQAGLGAALFASCMEDPLDDRDRLLISSPLVHSVGSLLWRSLVSGVHAYIMRSFDAEYVLNVIKKYEITTTFMVPTMLYRILDLTKSIEYDVSSMRNIYYGASPISHERLKEAFEVFGPIIRQQYGMTECNIVITRLSKSAHLQAYENNSNVLKSCGKPCLMTEVRVVNEQGKDASQHELGEIVIKSPSMMVGYYQRPEATQEVLRDGWFYSGDIGMWDENGYLYIVDRKKDMIISGGMNVYSAEVERVVNQHPAVSLSACIGVPHNDWGETVCAVVLLKEGYDCSAEEIISFCKEITSNYMIPKEVHFLDKFPLTPIGKIDKKELKKRYVQEEKTEQVN</sequence>
<dbReference type="FunFam" id="3.30.300.30:FF:000008">
    <property type="entry name" value="2,3-dihydroxybenzoate-AMP ligase"/>
    <property type="match status" value="1"/>
</dbReference>
<evidence type="ECO:0008006" key="7">
    <source>
        <dbReference type="Google" id="ProtNLM"/>
    </source>
</evidence>
<evidence type="ECO:0000256" key="2">
    <source>
        <dbReference type="ARBA" id="ARBA00022598"/>
    </source>
</evidence>
<dbReference type="PANTHER" id="PTHR43201:SF5">
    <property type="entry name" value="MEDIUM-CHAIN ACYL-COA LIGASE ACSF2, MITOCHONDRIAL"/>
    <property type="match status" value="1"/>
</dbReference>
<keyword evidence="6" id="KW-1185">Reference proteome</keyword>
<dbReference type="Pfam" id="PF00501">
    <property type="entry name" value="AMP-binding"/>
    <property type="match status" value="1"/>
</dbReference>
<evidence type="ECO:0000313" key="6">
    <source>
        <dbReference type="Proteomes" id="UP000036867"/>
    </source>
</evidence>
<dbReference type="InterPro" id="IPR025110">
    <property type="entry name" value="AMP-bd_C"/>
</dbReference>
<comment type="similarity">
    <text evidence="1">Belongs to the ATP-dependent AMP-binding enzyme family.</text>
</comment>
<evidence type="ECO:0000259" key="3">
    <source>
        <dbReference type="Pfam" id="PF00501"/>
    </source>
</evidence>
<protein>
    <recommendedName>
        <fullName evidence="7">AMP-dependent synthetase</fullName>
    </recommendedName>
</protein>
<evidence type="ECO:0000259" key="4">
    <source>
        <dbReference type="Pfam" id="PF13193"/>
    </source>
</evidence>
<dbReference type="OrthoDB" id="9765680at2"/>
<dbReference type="Proteomes" id="UP000036867">
    <property type="component" value="Unassembled WGS sequence"/>
</dbReference>
<dbReference type="RefSeq" id="WP_053416047.1">
    <property type="nucleotide sequence ID" value="NZ_LILB01000001.1"/>
</dbReference>
<feature type="domain" description="AMP-binding enzyme C-terminal" evidence="4">
    <location>
        <begin position="431"/>
        <end position="506"/>
    </location>
</feature>
<dbReference type="Gene3D" id="3.30.300.30">
    <property type="match status" value="1"/>
</dbReference>
<dbReference type="PANTHER" id="PTHR43201">
    <property type="entry name" value="ACYL-COA SYNTHETASE"/>
    <property type="match status" value="1"/>
</dbReference>
<dbReference type="STRING" id="263475.AMD00_05455"/>
<gene>
    <name evidence="5" type="ORF">AMD00_05455</name>
</gene>
<dbReference type="InterPro" id="IPR000873">
    <property type="entry name" value="AMP-dep_synth/lig_dom"/>
</dbReference>
<dbReference type="EMBL" id="LILB01000001">
    <property type="protein sequence ID" value="KOO51881.1"/>
    <property type="molecule type" value="Genomic_DNA"/>
</dbReference>
<organism evidence="5 6">
    <name type="scientific">Viridibacillus arvi</name>
    <dbReference type="NCBI Taxonomy" id="263475"/>
    <lineage>
        <taxon>Bacteria</taxon>
        <taxon>Bacillati</taxon>
        <taxon>Bacillota</taxon>
        <taxon>Bacilli</taxon>
        <taxon>Bacillales</taxon>
        <taxon>Caryophanaceae</taxon>
        <taxon>Viridibacillus</taxon>
    </lineage>
</organism>
<dbReference type="PROSITE" id="PS00455">
    <property type="entry name" value="AMP_BINDING"/>
    <property type="match status" value="1"/>
</dbReference>
<proteinExistence type="inferred from homology"/>
<dbReference type="PATRIC" id="fig|263475.3.peg.1510"/>
<dbReference type="Pfam" id="PF13193">
    <property type="entry name" value="AMP-binding_C"/>
    <property type="match status" value="1"/>
</dbReference>
<dbReference type="GO" id="GO:0006631">
    <property type="term" value="P:fatty acid metabolic process"/>
    <property type="evidence" value="ECO:0007669"/>
    <property type="project" value="TreeGrafter"/>
</dbReference>
<dbReference type="GeneID" id="301135549"/>
<accession>A0A0M0LLK6</accession>
<comment type="caution">
    <text evidence="5">The sequence shown here is derived from an EMBL/GenBank/DDBJ whole genome shotgun (WGS) entry which is preliminary data.</text>
</comment>
<dbReference type="GO" id="GO:0031956">
    <property type="term" value="F:medium-chain fatty acid-CoA ligase activity"/>
    <property type="evidence" value="ECO:0007669"/>
    <property type="project" value="TreeGrafter"/>
</dbReference>
<keyword evidence="2" id="KW-0436">Ligase</keyword>
<dbReference type="InterPro" id="IPR045851">
    <property type="entry name" value="AMP-bd_C_sf"/>
</dbReference>